<name>A0A1J4K6V5_9EUKA</name>
<dbReference type="PANTHER" id="PTHR24125">
    <property type="entry name" value="ANKYRIN REPEAT AND DEATH DOMAIN-CONTAINING PROTEIN"/>
    <property type="match status" value="1"/>
</dbReference>
<evidence type="ECO:0000313" key="4">
    <source>
        <dbReference type="EMBL" id="OHT07201.1"/>
    </source>
</evidence>
<dbReference type="SMART" id="SM00248">
    <property type="entry name" value="ANK"/>
    <property type="match status" value="8"/>
</dbReference>
<dbReference type="InterPro" id="IPR052457">
    <property type="entry name" value="Ankyrin-DD_containing_protein"/>
</dbReference>
<dbReference type="PROSITE" id="PS50297">
    <property type="entry name" value="ANK_REP_REGION"/>
    <property type="match status" value="1"/>
</dbReference>
<feature type="domain" description="DUF3447" evidence="3">
    <location>
        <begin position="394"/>
        <end position="458"/>
    </location>
</feature>
<organism evidence="4 5">
    <name type="scientific">Tritrichomonas foetus</name>
    <dbReference type="NCBI Taxonomy" id="1144522"/>
    <lineage>
        <taxon>Eukaryota</taxon>
        <taxon>Metamonada</taxon>
        <taxon>Parabasalia</taxon>
        <taxon>Tritrichomonadida</taxon>
        <taxon>Tritrichomonadidae</taxon>
        <taxon>Tritrichomonas</taxon>
    </lineage>
</organism>
<dbReference type="PANTHER" id="PTHR24125:SF5">
    <property type="entry name" value="ANKYRIN REPEAT PROTEIN"/>
    <property type="match status" value="1"/>
</dbReference>
<evidence type="ECO:0000259" key="3">
    <source>
        <dbReference type="Pfam" id="PF11929"/>
    </source>
</evidence>
<proteinExistence type="predicted"/>
<evidence type="ECO:0000256" key="1">
    <source>
        <dbReference type="PROSITE-ProRule" id="PRU00023"/>
    </source>
</evidence>
<dbReference type="Proteomes" id="UP000179807">
    <property type="component" value="Unassembled WGS sequence"/>
</dbReference>
<keyword evidence="5" id="KW-1185">Reference proteome</keyword>
<dbReference type="VEuPathDB" id="TrichDB:TRFO_01348"/>
<feature type="coiled-coil region" evidence="2">
    <location>
        <begin position="94"/>
        <end position="121"/>
    </location>
</feature>
<dbReference type="OrthoDB" id="2094297at2759"/>
<dbReference type="Gene3D" id="1.25.40.20">
    <property type="entry name" value="Ankyrin repeat-containing domain"/>
    <property type="match status" value="2"/>
</dbReference>
<evidence type="ECO:0000313" key="5">
    <source>
        <dbReference type="Proteomes" id="UP000179807"/>
    </source>
</evidence>
<dbReference type="GeneID" id="94824756"/>
<dbReference type="InterPro" id="IPR036770">
    <property type="entry name" value="Ankyrin_rpt-contain_sf"/>
</dbReference>
<sequence>MEINFQPRCPIETKVLLINQGKEYEINKRIGVLCSKVIADFYKDEKNNSHPIFLNIDDKKLIFENIASYLSGKTITITPYNMEEIEYIAYILKIQNLLDAVEKLNNNIKKVAQFKEQYEIKMLLSIELLLFSINSDTNINEMTHNLLMILHFTEEKDFSIFFGFIFNLVRARVKYMDKILEMLSTLNHMLINNYKITTLMPNLRISIMKKLSLKGPIYDYKKEWGESIYTNEFFYFMYRLIEKKVILVDDILFNRSHYIYFAHLYLKNDTSSFDSMIKNMDNRIKDYHSHFKIVQNELPKHTYRNLHRHAMKGKNLDIFAQFIQEDNVNAVIEMCNSNENNSLKDIYFTYLYDTLSYKQNSTPLEYAAGHSAIKCFRFFLLNNFPYSEDFLPIFAVIGGNWEIIQLCKQKGCEFKDCLKYSIYYHRYEITDWIVSNYYDSIYPRMDSCIGFWNIHYFVDSLEYDCDLKYESLINESIIHDNILLLSFISNQLQSKSNLTIQERLLNNVSIETLKFSINHHLFDKTVLLPNVVQNGNLELFKCLEQQFERNDFEEIVSSLVCWNNVAMIKYFIKEYQHQYSEENVKKILIHAIQNRNIEIVKYFLKSEYLEDGELLYKAAYCNSLNIVKLLMESITIQNQFKSPFYDSIPIIVTAAHIGNRELIKYFVNHPNVDINKTTKDGISLITELIIKGRHDLIEYIWKNKKIHFNNYKYHTSPENHPLIAAVLRNDVKVIRLLVSHPDIDLNMVCWRGTYCGYSALHIACLKGFYDISTILLKNKKVKITNEKISGNSLLHLACISKNIHVISLILNLSKFDCTMQNKRGDTALHLALDLDIAIIKMLLDSKKMNVNLRNEQKYTPLDLAILKDDMDIVKLLIDSGEIDLSLEIENVGMIANGKSVFPMVNRLLSEYSNLKNEEIDNRI</sequence>
<keyword evidence="1" id="KW-0040">ANK repeat</keyword>
<dbReference type="AlphaFoldDB" id="A0A1J4K6V5"/>
<dbReference type="PROSITE" id="PS50088">
    <property type="entry name" value="ANK_REPEAT"/>
    <property type="match status" value="1"/>
</dbReference>
<comment type="caution">
    <text evidence="4">The sequence shown here is derived from an EMBL/GenBank/DDBJ whole genome shotgun (WGS) entry which is preliminary data.</text>
</comment>
<dbReference type="Pfam" id="PF12796">
    <property type="entry name" value="Ank_2"/>
    <property type="match status" value="3"/>
</dbReference>
<dbReference type="EMBL" id="MLAK01000704">
    <property type="protein sequence ID" value="OHT07201.1"/>
    <property type="molecule type" value="Genomic_DNA"/>
</dbReference>
<dbReference type="InterPro" id="IPR020683">
    <property type="entry name" value="DUF3447"/>
</dbReference>
<feature type="repeat" description="ANK" evidence="1">
    <location>
        <begin position="856"/>
        <end position="880"/>
    </location>
</feature>
<gene>
    <name evidence="4" type="ORF">TRFO_01348</name>
</gene>
<dbReference type="InterPro" id="IPR002110">
    <property type="entry name" value="Ankyrin_rpt"/>
</dbReference>
<dbReference type="Pfam" id="PF11929">
    <property type="entry name" value="DUF3447"/>
    <property type="match status" value="1"/>
</dbReference>
<accession>A0A1J4K6V5</accession>
<protein>
    <recommendedName>
        <fullName evidence="3">DUF3447 domain-containing protein</fullName>
    </recommendedName>
</protein>
<dbReference type="SUPFAM" id="SSF48403">
    <property type="entry name" value="Ankyrin repeat"/>
    <property type="match status" value="2"/>
</dbReference>
<dbReference type="RefSeq" id="XP_068360337.1">
    <property type="nucleotide sequence ID" value="XM_068490052.1"/>
</dbReference>
<evidence type="ECO:0000256" key="2">
    <source>
        <dbReference type="SAM" id="Coils"/>
    </source>
</evidence>
<reference evidence="4" key="1">
    <citation type="submission" date="2016-10" db="EMBL/GenBank/DDBJ databases">
        <authorList>
            <person name="Benchimol M."/>
            <person name="Almeida L.G."/>
            <person name="Vasconcelos A.T."/>
            <person name="Perreira-Neves A."/>
            <person name="Rosa I.A."/>
            <person name="Tasca T."/>
            <person name="Bogo M.R."/>
            <person name="de Souza W."/>
        </authorList>
    </citation>
    <scope>NUCLEOTIDE SEQUENCE [LARGE SCALE GENOMIC DNA]</scope>
    <source>
        <strain evidence="4">K</strain>
    </source>
</reference>
<keyword evidence="2" id="KW-0175">Coiled coil</keyword>